<dbReference type="EMBL" id="CM018052">
    <property type="protein sequence ID" value="KAA8514818.1"/>
    <property type="molecule type" value="Genomic_DNA"/>
</dbReference>
<name>A0A5J4ZB64_9ASTE</name>
<evidence type="ECO:0000313" key="7">
    <source>
        <dbReference type="Proteomes" id="UP000325577"/>
    </source>
</evidence>
<dbReference type="InterPro" id="IPR002048">
    <property type="entry name" value="EF_hand_dom"/>
</dbReference>
<dbReference type="InterPro" id="IPR011990">
    <property type="entry name" value="TPR-like_helical_dom_sf"/>
</dbReference>
<evidence type="ECO:0008006" key="8">
    <source>
        <dbReference type="Google" id="ProtNLM"/>
    </source>
</evidence>
<dbReference type="GO" id="GO:0003723">
    <property type="term" value="F:RNA binding"/>
    <property type="evidence" value="ECO:0007669"/>
    <property type="project" value="UniProtKB-UniRule"/>
</dbReference>
<dbReference type="InterPro" id="IPR012677">
    <property type="entry name" value="Nucleotide-bd_a/b_plait_sf"/>
</dbReference>
<dbReference type="PANTHER" id="PTHR12085:SF3">
    <property type="entry name" value="SERINE_THREONINE-PROTEIN PHOSPHATASE 2A REGULATORY SUBUNIT B'' SUBUNIT GAMMA"/>
    <property type="match status" value="1"/>
</dbReference>
<dbReference type="GO" id="GO:0035303">
    <property type="term" value="P:regulation of dephosphorylation"/>
    <property type="evidence" value="ECO:0007669"/>
    <property type="project" value="InterPro"/>
</dbReference>
<dbReference type="AlphaFoldDB" id="A0A5J4ZB64"/>
<evidence type="ECO:0000259" key="5">
    <source>
        <dbReference type="PROSITE" id="PS50222"/>
    </source>
</evidence>
<evidence type="ECO:0000256" key="1">
    <source>
        <dbReference type="ARBA" id="ARBA00004496"/>
    </source>
</evidence>
<dbReference type="GO" id="GO:0005819">
    <property type="term" value="C:spindle"/>
    <property type="evidence" value="ECO:0007669"/>
    <property type="project" value="TreeGrafter"/>
</dbReference>
<dbReference type="InterPro" id="IPR000504">
    <property type="entry name" value="RRM_dom"/>
</dbReference>
<dbReference type="GO" id="GO:0000226">
    <property type="term" value="P:microtubule cytoskeleton organization"/>
    <property type="evidence" value="ECO:0007669"/>
    <property type="project" value="TreeGrafter"/>
</dbReference>
<dbReference type="PROSITE" id="PS50102">
    <property type="entry name" value="RRM"/>
    <property type="match status" value="1"/>
</dbReference>
<dbReference type="Proteomes" id="UP000325577">
    <property type="component" value="Linkage Group LG9"/>
</dbReference>
<feature type="domain" description="EF-hand" evidence="5">
    <location>
        <begin position="130"/>
        <end position="165"/>
    </location>
</feature>
<feature type="domain" description="RRM" evidence="4">
    <location>
        <begin position="131"/>
        <end position="200"/>
    </location>
</feature>
<reference evidence="6 7" key="1">
    <citation type="submission" date="2019-09" db="EMBL/GenBank/DDBJ databases">
        <title>A chromosome-level genome assembly of the Chinese tupelo Nyssa sinensis.</title>
        <authorList>
            <person name="Yang X."/>
            <person name="Kang M."/>
            <person name="Yang Y."/>
            <person name="Xiong H."/>
            <person name="Wang M."/>
            <person name="Zhang Z."/>
            <person name="Wang Z."/>
            <person name="Wu H."/>
            <person name="Ma T."/>
            <person name="Liu J."/>
            <person name="Xi Z."/>
        </authorList>
    </citation>
    <scope>NUCLEOTIDE SEQUENCE [LARGE SCALE GENOMIC DNA]</scope>
    <source>
        <strain evidence="6">J267</strain>
        <tissue evidence="6">Leaf</tissue>
    </source>
</reference>
<evidence type="ECO:0000256" key="2">
    <source>
        <dbReference type="ARBA" id="ARBA00022490"/>
    </source>
</evidence>
<dbReference type="SUPFAM" id="SSF48452">
    <property type="entry name" value="TPR-like"/>
    <property type="match status" value="1"/>
</dbReference>
<dbReference type="PROSITE" id="PS50222">
    <property type="entry name" value="EF_HAND_2"/>
    <property type="match status" value="1"/>
</dbReference>
<dbReference type="Pfam" id="PF00076">
    <property type="entry name" value="RRM_1"/>
    <property type="match status" value="1"/>
</dbReference>
<comment type="subcellular location">
    <subcellularLocation>
        <location evidence="1">Cytoplasm</location>
    </subcellularLocation>
</comment>
<dbReference type="InterPro" id="IPR018247">
    <property type="entry name" value="EF_Hand_1_Ca_BS"/>
</dbReference>
<gene>
    <name evidence="6" type="ORF">F0562_017997</name>
</gene>
<evidence type="ECO:0000256" key="3">
    <source>
        <dbReference type="PROSITE-ProRule" id="PRU00176"/>
    </source>
</evidence>
<dbReference type="PANTHER" id="PTHR12085">
    <property type="entry name" value="SERINE/THREONINE-PROTEIN PHOSPHATASE 2A REGULATORY SUBUNIT B'' SUBUNIT GAMMA"/>
    <property type="match status" value="1"/>
</dbReference>
<evidence type="ECO:0000259" key="4">
    <source>
        <dbReference type="PROSITE" id="PS50102"/>
    </source>
</evidence>
<dbReference type="GO" id="GO:0005509">
    <property type="term" value="F:calcium ion binding"/>
    <property type="evidence" value="ECO:0007669"/>
    <property type="project" value="InterPro"/>
</dbReference>
<protein>
    <recommendedName>
        <fullName evidence="8">EF-hand domain-containing protein</fullName>
    </recommendedName>
</protein>
<sequence>MLRQASSAFQTASQGFIEKWTVKLSLQDYQIDGKHSNDTNCTIKLPQIEVQNLTPRELLALSVQLLAKGHKDRAIPLLRLALGKDPDYVEDLIVMGQTLLQNGLAIEANDYLERAISKSCMFERTKSHYYDALVLLDMFLALDKDMNGTLSKQELREYAEGTLFVIFIERGFAFVYMDDERDAEDAIRGLDRIEFGRKGQ</sequence>
<dbReference type="GO" id="GO:0005737">
    <property type="term" value="C:cytoplasm"/>
    <property type="evidence" value="ECO:0007669"/>
    <property type="project" value="UniProtKB-SubCell"/>
</dbReference>
<dbReference type="Gene3D" id="1.25.40.10">
    <property type="entry name" value="Tetratricopeptide repeat domain"/>
    <property type="match status" value="1"/>
</dbReference>
<keyword evidence="3" id="KW-0694">RNA-binding</keyword>
<dbReference type="InterPro" id="IPR039865">
    <property type="entry name" value="PPP2R3C"/>
</dbReference>
<dbReference type="Gene3D" id="3.30.70.330">
    <property type="match status" value="1"/>
</dbReference>
<accession>A0A5J4ZB64</accession>
<evidence type="ECO:0000313" key="6">
    <source>
        <dbReference type="EMBL" id="KAA8514818.1"/>
    </source>
</evidence>
<dbReference type="PROSITE" id="PS00018">
    <property type="entry name" value="EF_HAND_1"/>
    <property type="match status" value="1"/>
</dbReference>
<dbReference type="OrthoDB" id="2148490at2759"/>
<organism evidence="6 7">
    <name type="scientific">Nyssa sinensis</name>
    <dbReference type="NCBI Taxonomy" id="561372"/>
    <lineage>
        <taxon>Eukaryota</taxon>
        <taxon>Viridiplantae</taxon>
        <taxon>Streptophyta</taxon>
        <taxon>Embryophyta</taxon>
        <taxon>Tracheophyta</taxon>
        <taxon>Spermatophyta</taxon>
        <taxon>Magnoliopsida</taxon>
        <taxon>eudicotyledons</taxon>
        <taxon>Gunneridae</taxon>
        <taxon>Pentapetalae</taxon>
        <taxon>asterids</taxon>
        <taxon>Cornales</taxon>
        <taxon>Nyssaceae</taxon>
        <taxon>Nyssa</taxon>
    </lineage>
</organism>
<proteinExistence type="predicted"/>
<keyword evidence="7" id="KW-1185">Reference proteome</keyword>
<keyword evidence="2" id="KW-0963">Cytoplasm</keyword>
<dbReference type="GO" id="GO:0030865">
    <property type="term" value="P:cortical cytoskeleton organization"/>
    <property type="evidence" value="ECO:0007669"/>
    <property type="project" value="TreeGrafter"/>
</dbReference>